<dbReference type="AlphaFoldDB" id="A0AA40F0X4"/>
<proteinExistence type="predicted"/>
<name>A0AA40F0X4_9PEZI</name>
<keyword evidence="3" id="KW-1185">Reference proteome</keyword>
<evidence type="ECO:0000313" key="2">
    <source>
        <dbReference type="EMBL" id="KAK0749112.1"/>
    </source>
</evidence>
<dbReference type="Proteomes" id="UP001172155">
    <property type="component" value="Unassembled WGS sequence"/>
</dbReference>
<organism evidence="2 3">
    <name type="scientific">Schizothecium vesticola</name>
    <dbReference type="NCBI Taxonomy" id="314040"/>
    <lineage>
        <taxon>Eukaryota</taxon>
        <taxon>Fungi</taxon>
        <taxon>Dikarya</taxon>
        <taxon>Ascomycota</taxon>
        <taxon>Pezizomycotina</taxon>
        <taxon>Sordariomycetes</taxon>
        <taxon>Sordariomycetidae</taxon>
        <taxon>Sordariales</taxon>
        <taxon>Schizotheciaceae</taxon>
        <taxon>Schizothecium</taxon>
    </lineage>
</organism>
<dbReference type="EMBL" id="JAUKUD010000003">
    <property type="protein sequence ID" value="KAK0749112.1"/>
    <property type="molecule type" value="Genomic_DNA"/>
</dbReference>
<evidence type="ECO:0000256" key="1">
    <source>
        <dbReference type="SAM" id="SignalP"/>
    </source>
</evidence>
<evidence type="ECO:0008006" key="4">
    <source>
        <dbReference type="Google" id="ProtNLM"/>
    </source>
</evidence>
<keyword evidence="1" id="KW-0732">Signal</keyword>
<feature type="chain" id="PRO_5041229662" description="Secreted protein" evidence="1">
    <location>
        <begin position="20"/>
        <end position="122"/>
    </location>
</feature>
<evidence type="ECO:0000313" key="3">
    <source>
        <dbReference type="Proteomes" id="UP001172155"/>
    </source>
</evidence>
<gene>
    <name evidence="2" type="ORF">B0T18DRAFT_405831</name>
</gene>
<reference evidence="2" key="1">
    <citation type="submission" date="2023-06" db="EMBL/GenBank/DDBJ databases">
        <title>Genome-scale phylogeny and comparative genomics of the fungal order Sordariales.</title>
        <authorList>
            <consortium name="Lawrence Berkeley National Laboratory"/>
            <person name="Hensen N."/>
            <person name="Bonometti L."/>
            <person name="Westerberg I."/>
            <person name="Brannstrom I.O."/>
            <person name="Guillou S."/>
            <person name="Cros-Aarteil S."/>
            <person name="Calhoun S."/>
            <person name="Haridas S."/>
            <person name="Kuo A."/>
            <person name="Mondo S."/>
            <person name="Pangilinan J."/>
            <person name="Riley R."/>
            <person name="LaButti K."/>
            <person name="Andreopoulos B."/>
            <person name="Lipzen A."/>
            <person name="Chen C."/>
            <person name="Yanf M."/>
            <person name="Daum C."/>
            <person name="Ng V."/>
            <person name="Clum A."/>
            <person name="Steindorff A."/>
            <person name="Ohm R."/>
            <person name="Martin F."/>
            <person name="Silar P."/>
            <person name="Natvig D."/>
            <person name="Lalanne C."/>
            <person name="Gautier V."/>
            <person name="Ament-velasquez S.L."/>
            <person name="Kruys A."/>
            <person name="Hutchinson M.I."/>
            <person name="Powell A.J."/>
            <person name="Barry K."/>
            <person name="Miller A.N."/>
            <person name="Grigoriev I.V."/>
            <person name="Debuchy R."/>
            <person name="Gladieux P."/>
            <person name="Thoren M.H."/>
            <person name="Johannesson H."/>
        </authorList>
    </citation>
    <scope>NUCLEOTIDE SEQUENCE</scope>
    <source>
        <strain evidence="2">SMH3187-1</strain>
    </source>
</reference>
<accession>A0AA40F0X4</accession>
<protein>
    <recommendedName>
        <fullName evidence="4">Secreted protein</fullName>
    </recommendedName>
</protein>
<sequence length="122" mass="13524">MPLSHWLLLGSQLACLTQAVVNVFELAGKKKAGKNYSSSLPPGEVFIPCAPRPSASLFPSFCRNLLLEFVPLMPLRSRSLCRHLPSQIAISVKVFESYQINREFGENIEAINSKLAKPPNEQ</sequence>
<feature type="signal peptide" evidence="1">
    <location>
        <begin position="1"/>
        <end position="19"/>
    </location>
</feature>
<comment type="caution">
    <text evidence="2">The sequence shown here is derived from an EMBL/GenBank/DDBJ whole genome shotgun (WGS) entry which is preliminary data.</text>
</comment>